<dbReference type="EMBL" id="GBRH01232931">
    <property type="protein sequence ID" value="JAD64964.1"/>
    <property type="molecule type" value="Transcribed_RNA"/>
</dbReference>
<evidence type="ECO:0000313" key="1">
    <source>
        <dbReference type="EMBL" id="JAD64964.1"/>
    </source>
</evidence>
<protein>
    <submittedName>
        <fullName evidence="1">Uncharacterized protein</fullName>
    </submittedName>
</protein>
<reference evidence="1" key="1">
    <citation type="submission" date="2014-09" db="EMBL/GenBank/DDBJ databases">
        <authorList>
            <person name="Magalhaes I.L.F."/>
            <person name="Oliveira U."/>
            <person name="Santos F.R."/>
            <person name="Vidigal T.H.D.A."/>
            <person name="Brescovit A.D."/>
            <person name="Santos A.J."/>
        </authorList>
    </citation>
    <scope>NUCLEOTIDE SEQUENCE</scope>
    <source>
        <tissue evidence="1">Shoot tissue taken approximately 20 cm above the soil surface</tissue>
    </source>
</reference>
<organism evidence="1">
    <name type="scientific">Arundo donax</name>
    <name type="common">Giant reed</name>
    <name type="synonym">Donax arundinaceus</name>
    <dbReference type="NCBI Taxonomy" id="35708"/>
    <lineage>
        <taxon>Eukaryota</taxon>
        <taxon>Viridiplantae</taxon>
        <taxon>Streptophyta</taxon>
        <taxon>Embryophyta</taxon>
        <taxon>Tracheophyta</taxon>
        <taxon>Spermatophyta</taxon>
        <taxon>Magnoliopsida</taxon>
        <taxon>Liliopsida</taxon>
        <taxon>Poales</taxon>
        <taxon>Poaceae</taxon>
        <taxon>PACMAD clade</taxon>
        <taxon>Arundinoideae</taxon>
        <taxon>Arundineae</taxon>
        <taxon>Arundo</taxon>
    </lineage>
</organism>
<accession>A0A0A9BLW8</accession>
<reference evidence="1" key="2">
    <citation type="journal article" date="2015" name="Data Brief">
        <title>Shoot transcriptome of the giant reed, Arundo donax.</title>
        <authorList>
            <person name="Barrero R.A."/>
            <person name="Guerrero F.D."/>
            <person name="Moolhuijzen P."/>
            <person name="Goolsby J.A."/>
            <person name="Tidwell J."/>
            <person name="Bellgard S.E."/>
            <person name="Bellgard M.I."/>
        </authorList>
    </citation>
    <scope>NUCLEOTIDE SEQUENCE</scope>
    <source>
        <tissue evidence="1">Shoot tissue taken approximately 20 cm above the soil surface</tissue>
    </source>
</reference>
<proteinExistence type="predicted"/>
<sequence length="14" mass="1448">MMSSSNCGKKSSNS</sequence>
<name>A0A0A9BLW8_ARUDO</name>